<gene>
    <name evidence="3" type="ORF">ElyMa_005827200</name>
</gene>
<organism evidence="3 4">
    <name type="scientific">Elysia marginata</name>
    <dbReference type="NCBI Taxonomy" id="1093978"/>
    <lineage>
        <taxon>Eukaryota</taxon>
        <taxon>Metazoa</taxon>
        <taxon>Spiralia</taxon>
        <taxon>Lophotrochozoa</taxon>
        <taxon>Mollusca</taxon>
        <taxon>Gastropoda</taxon>
        <taxon>Heterobranchia</taxon>
        <taxon>Euthyneura</taxon>
        <taxon>Panpulmonata</taxon>
        <taxon>Sacoglossa</taxon>
        <taxon>Placobranchoidea</taxon>
        <taxon>Plakobranchidae</taxon>
        <taxon>Elysia</taxon>
    </lineage>
</organism>
<evidence type="ECO:0000256" key="1">
    <source>
        <dbReference type="SAM" id="Phobius"/>
    </source>
</evidence>
<dbReference type="CDD" id="cd01647">
    <property type="entry name" value="RT_LTR"/>
    <property type="match status" value="1"/>
</dbReference>
<keyword evidence="1" id="KW-0472">Membrane</keyword>
<dbReference type="InterPro" id="IPR000477">
    <property type="entry name" value="RT_dom"/>
</dbReference>
<evidence type="ECO:0000259" key="2">
    <source>
        <dbReference type="Pfam" id="PF00078"/>
    </source>
</evidence>
<dbReference type="InterPro" id="IPR043502">
    <property type="entry name" value="DNA/RNA_pol_sf"/>
</dbReference>
<dbReference type="PANTHER" id="PTHR37984">
    <property type="entry name" value="PROTEIN CBG26694"/>
    <property type="match status" value="1"/>
</dbReference>
<accession>A0AAV4FVP4</accession>
<dbReference type="Pfam" id="PF00078">
    <property type="entry name" value="RVT_1"/>
    <property type="match status" value="1"/>
</dbReference>
<dbReference type="Gene3D" id="3.60.10.10">
    <property type="entry name" value="Endonuclease/exonuclease/phosphatase"/>
    <property type="match status" value="1"/>
</dbReference>
<dbReference type="InterPro" id="IPR036691">
    <property type="entry name" value="Endo/exonu/phosph_ase_sf"/>
</dbReference>
<dbReference type="InterPro" id="IPR043128">
    <property type="entry name" value="Rev_trsase/Diguanyl_cyclase"/>
</dbReference>
<dbReference type="SUPFAM" id="SSF56672">
    <property type="entry name" value="DNA/RNA polymerases"/>
    <property type="match status" value="1"/>
</dbReference>
<sequence>MNLIVINSYAPCGDKEKMLFLNQLYKELNKETDSTDEVICLGDFKTVLNNSLDIFSGNPHNSETVSHFNAWEEEKIKCDKELSEQEISSAFKTMKNGSSPGPDGIPFEFYKVFWKDLKKLFKEARRYSQTIGKLSSTQRQGTISLIHKVKAKPRPDAGGDAGTENSTALIIGLVAVVILGACVVIIVFLARKNQDLKRILDKYTENADPKDLNKVIKRTHYKIPTPEETSHKFSGARYFSKLDAQHGYWAIHLDESSSKLTSFNSPFGRYRLLRLSFELNVSHDIFQKKMGQILERCPGTLGISDDVCVFGRTEEEHDKNLLNLMEVSRTKGLASTALNVQSSNPIHLLWSYMG</sequence>
<dbReference type="Gene3D" id="3.10.10.10">
    <property type="entry name" value="HIV Type 1 Reverse Transcriptase, subunit A, domain 1"/>
    <property type="match status" value="1"/>
</dbReference>
<dbReference type="EMBL" id="BMAT01011696">
    <property type="protein sequence ID" value="GFR77527.1"/>
    <property type="molecule type" value="Genomic_DNA"/>
</dbReference>
<dbReference type="PANTHER" id="PTHR37984:SF7">
    <property type="entry name" value="INTEGRASE CATALYTIC DOMAIN-CONTAINING PROTEIN"/>
    <property type="match status" value="1"/>
</dbReference>
<comment type="caution">
    <text evidence="3">The sequence shown here is derived from an EMBL/GenBank/DDBJ whole genome shotgun (WGS) entry which is preliminary data.</text>
</comment>
<reference evidence="3 4" key="1">
    <citation type="journal article" date="2021" name="Elife">
        <title>Chloroplast acquisition without the gene transfer in kleptoplastic sea slugs, Plakobranchus ocellatus.</title>
        <authorList>
            <person name="Maeda T."/>
            <person name="Takahashi S."/>
            <person name="Yoshida T."/>
            <person name="Shimamura S."/>
            <person name="Takaki Y."/>
            <person name="Nagai Y."/>
            <person name="Toyoda A."/>
            <person name="Suzuki Y."/>
            <person name="Arimoto A."/>
            <person name="Ishii H."/>
            <person name="Satoh N."/>
            <person name="Nishiyama T."/>
            <person name="Hasebe M."/>
            <person name="Maruyama T."/>
            <person name="Minagawa J."/>
            <person name="Obokata J."/>
            <person name="Shigenobu S."/>
        </authorList>
    </citation>
    <scope>NUCLEOTIDE SEQUENCE [LARGE SCALE GENOMIC DNA]</scope>
</reference>
<name>A0AAV4FVP4_9GAST</name>
<evidence type="ECO:0000313" key="4">
    <source>
        <dbReference type="Proteomes" id="UP000762676"/>
    </source>
</evidence>
<dbReference type="Gene3D" id="3.30.70.270">
    <property type="match status" value="1"/>
</dbReference>
<keyword evidence="4" id="KW-1185">Reference proteome</keyword>
<evidence type="ECO:0000313" key="3">
    <source>
        <dbReference type="EMBL" id="GFR77527.1"/>
    </source>
</evidence>
<protein>
    <submittedName>
        <fullName evidence="3">Pol polyprotein</fullName>
    </submittedName>
</protein>
<dbReference type="InterPro" id="IPR050951">
    <property type="entry name" value="Retrovirus_Pol_polyprotein"/>
</dbReference>
<feature type="transmembrane region" description="Helical" evidence="1">
    <location>
        <begin position="168"/>
        <end position="190"/>
    </location>
</feature>
<proteinExistence type="predicted"/>
<keyword evidence="1" id="KW-0812">Transmembrane</keyword>
<dbReference type="AlphaFoldDB" id="A0AAV4FVP4"/>
<keyword evidence="1" id="KW-1133">Transmembrane helix</keyword>
<feature type="domain" description="Reverse transcriptase" evidence="2">
    <location>
        <begin position="207"/>
        <end position="333"/>
    </location>
</feature>
<dbReference type="Proteomes" id="UP000762676">
    <property type="component" value="Unassembled WGS sequence"/>
</dbReference>